<dbReference type="PANTHER" id="PTHR39158">
    <property type="entry name" value="OS08G0560600 PROTEIN"/>
    <property type="match status" value="1"/>
</dbReference>
<dbReference type="Proteomes" id="UP000743899">
    <property type="component" value="Unassembled WGS sequence"/>
</dbReference>
<accession>A0ABX0A6J5</accession>
<evidence type="ECO:0000313" key="3">
    <source>
        <dbReference type="Proteomes" id="UP000743899"/>
    </source>
</evidence>
<evidence type="ECO:0000313" key="2">
    <source>
        <dbReference type="EMBL" id="NCU19084.1"/>
    </source>
</evidence>
<organism evidence="2 3">
    <name type="scientific">Pallidibacillus pasinlerensis</name>
    <dbReference type="NCBI Taxonomy" id="2703818"/>
    <lineage>
        <taxon>Bacteria</taxon>
        <taxon>Bacillati</taxon>
        <taxon>Bacillota</taxon>
        <taxon>Bacilli</taxon>
        <taxon>Bacillales</taxon>
        <taxon>Bacillaceae</taxon>
        <taxon>Pallidibacillus</taxon>
    </lineage>
</organism>
<dbReference type="PANTHER" id="PTHR39158:SF1">
    <property type="entry name" value="DNAJ HOMOLOG SUBFAMILY C MEMBER 28"/>
    <property type="match status" value="1"/>
</dbReference>
<name>A0ABX0A6J5_9BACI</name>
<keyword evidence="3" id="KW-1185">Reference proteome</keyword>
<dbReference type="RefSeq" id="WP_161921902.1">
    <property type="nucleotide sequence ID" value="NZ_JAACYS010000122.1"/>
</dbReference>
<feature type="domain" description="DnaJ homologue subfamily C member 28 conserved" evidence="1">
    <location>
        <begin position="7"/>
        <end position="73"/>
    </location>
</feature>
<dbReference type="EMBL" id="JAACYS010000122">
    <property type="protein sequence ID" value="NCU19084.1"/>
    <property type="molecule type" value="Genomic_DNA"/>
</dbReference>
<proteinExistence type="predicted"/>
<reference evidence="2 3" key="1">
    <citation type="submission" date="2020-01" db="EMBL/GenBank/DDBJ databases">
        <title>A novel Bacillus sp. from Pasinler.</title>
        <authorList>
            <person name="Adiguzel A."/>
            <person name="Ay H."/>
            <person name="Baltaci M.O."/>
        </authorList>
    </citation>
    <scope>NUCLEOTIDE SEQUENCE [LARGE SCALE GENOMIC DNA]</scope>
    <source>
        <strain evidence="2 3">P1</strain>
    </source>
</reference>
<gene>
    <name evidence="2" type="ORF">GW534_15650</name>
</gene>
<protein>
    <submittedName>
        <fullName evidence="2">DUF1992 domain-containing protein</fullName>
    </submittedName>
</protein>
<comment type="caution">
    <text evidence="2">The sequence shown here is derived from an EMBL/GenBank/DDBJ whole genome shotgun (WGS) entry which is preliminary data.</text>
</comment>
<evidence type="ECO:0000259" key="1">
    <source>
        <dbReference type="Pfam" id="PF09350"/>
    </source>
</evidence>
<dbReference type="InterPro" id="IPR018961">
    <property type="entry name" value="DnaJ_homolog_subfam-C_membr-28"/>
</dbReference>
<sequence>MTDFWRIVDEKIKQAYEEGEFNNLSGMGKPLNLDDDLGVPENLRMAYRILKNAGYTPEDSEIRKEIMTIEDLIKSSKKEEERKLLMKDLSKKLLQYNALLSKRRIKTNSSVFKRYQDKIEDRLT</sequence>
<dbReference type="InterPro" id="IPR052573">
    <property type="entry name" value="DnaJ_C_subfamily_28"/>
</dbReference>
<dbReference type="Pfam" id="PF09350">
    <property type="entry name" value="DJC28_CD"/>
    <property type="match status" value="1"/>
</dbReference>